<gene>
    <name evidence="1" type="ORF">EV182_006262</name>
</gene>
<reference evidence="1" key="1">
    <citation type="submission" date="2022-06" db="EMBL/GenBank/DDBJ databases">
        <title>Phylogenomic reconstructions and comparative analyses of Kickxellomycotina fungi.</title>
        <authorList>
            <person name="Reynolds N.K."/>
            <person name="Stajich J.E."/>
            <person name="Barry K."/>
            <person name="Grigoriev I.V."/>
            <person name="Crous P."/>
            <person name="Smith M.E."/>
        </authorList>
    </citation>
    <scope>NUCLEOTIDE SEQUENCE</scope>
    <source>
        <strain evidence="1">RSA 2271</strain>
    </source>
</reference>
<comment type="caution">
    <text evidence="1">The sequence shown here is derived from an EMBL/GenBank/DDBJ whole genome shotgun (WGS) entry which is preliminary data.</text>
</comment>
<evidence type="ECO:0000313" key="1">
    <source>
        <dbReference type="EMBL" id="KAJ1677397.1"/>
    </source>
</evidence>
<dbReference type="Proteomes" id="UP001145114">
    <property type="component" value="Unassembled WGS sequence"/>
</dbReference>
<proteinExistence type="predicted"/>
<name>A0ACC1HQ73_9FUNG</name>
<accession>A0ACC1HQ73</accession>
<protein>
    <submittedName>
        <fullName evidence="1">Uncharacterized protein</fullName>
    </submittedName>
</protein>
<dbReference type="EMBL" id="JAMZIH010002518">
    <property type="protein sequence ID" value="KAJ1677397.1"/>
    <property type="molecule type" value="Genomic_DNA"/>
</dbReference>
<evidence type="ECO:0000313" key="2">
    <source>
        <dbReference type="Proteomes" id="UP001145114"/>
    </source>
</evidence>
<sequence length="148" mass="15912">MDHPELLEGGGEVGTDWRAKSAKDDVSTSGEEFTDDSSTDSDDDIEDGFPEMTGVTGGWSSALNSQFMIPGQGGQHGVGLASEVSPEYTQSLNKHRLQRHVPGYHSNGMRPLGSEEGGREAESDDDDDQPLISVMRKKNTASIKTKLS</sequence>
<keyword evidence="2" id="KW-1185">Reference proteome</keyword>
<organism evidence="1 2">
    <name type="scientific">Spiromyces aspiralis</name>
    <dbReference type="NCBI Taxonomy" id="68401"/>
    <lineage>
        <taxon>Eukaryota</taxon>
        <taxon>Fungi</taxon>
        <taxon>Fungi incertae sedis</taxon>
        <taxon>Zoopagomycota</taxon>
        <taxon>Kickxellomycotina</taxon>
        <taxon>Kickxellomycetes</taxon>
        <taxon>Kickxellales</taxon>
        <taxon>Kickxellaceae</taxon>
        <taxon>Spiromyces</taxon>
    </lineage>
</organism>